<comment type="caution">
    <text evidence="1">The sequence shown here is derived from an EMBL/GenBank/DDBJ whole genome shotgun (WGS) entry which is preliminary data.</text>
</comment>
<name>A0A4Z1GTZ2_9HELO</name>
<keyword evidence="2" id="KW-1185">Reference proteome</keyword>
<dbReference type="EMBL" id="PQXK01000039">
    <property type="protein sequence ID" value="TGO40265.1"/>
    <property type="molecule type" value="Genomic_DNA"/>
</dbReference>
<accession>A0A4Z1GTZ2</accession>
<reference evidence="1 2" key="1">
    <citation type="submission" date="2017-12" db="EMBL/GenBank/DDBJ databases">
        <title>Comparative genomics of Botrytis spp.</title>
        <authorList>
            <person name="Valero-Jimenez C.A."/>
            <person name="Tapia P."/>
            <person name="Veloso J."/>
            <person name="Silva-Moreno E."/>
            <person name="Staats M."/>
            <person name="Valdes J.H."/>
            <person name="Van Kan J.A.L."/>
        </authorList>
    </citation>
    <scope>NUCLEOTIDE SEQUENCE [LARGE SCALE GENOMIC DNA]</scope>
    <source>
        <strain evidence="1 2">Bh0001</strain>
    </source>
</reference>
<dbReference type="Proteomes" id="UP000297814">
    <property type="component" value="Unassembled WGS sequence"/>
</dbReference>
<protein>
    <submittedName>
        <fullName evidence="1">Uncharacterized protein</fullName>
    </submittedName>
</protein>
<proteinExistence type="predicted"/>
<gene>
    <name evidence="1" type="ORF">BHYA_0039g00050</name>
</gene>
<evidence type="ECO:0000313" key="2">
    <source>
        <dbReference type="Proteomes" id="UP000297814"/>
    </source>
</evidence>
<evidence type="ECO:0000313" key="1">
    <source>
        <dbReference type="EMBL" id="TGO40265.1"/>
    </source>
</evidence>
<dbReference type="AlphaFoldDB" id="A0A4Z1GTZ2"/>
<organism evidence="1 2">
    <name type="scientific">Botrytis hyacinthi</name>
    <dbReference type="NCBI Taxonomy" id="278943"/>
    <lineage>
        <taxon>Eukaryota</taxon>
        <taxon>Fungi</taxon>
        <taxon>Dikarya</taxon>
        <taxon>Ascomycota</taxon>
        <taxon>Pezizomycotina</taxon>
        <taxon>Leotiomycetes</taxon>
        <taxon>Helotiales</taxon>
        <taxon>Sclerotiniaceae</taxon>
        <taxon>Botrytis</taxon>
    </lineage>
</organism>
<sequence length="249" mass="29459">MERTTMPCNPEYSFEASRNSYYDEEEQQGDYNDPIQTDCNNYRHCFESYDHLYRYKSFQKFIEPFFQVLYTLEHEERDLGREHHRVNQLYTSSLNEFTGSSIKFLLPKRRDLIHSDCRPLNPFSRCVCCVCFLELVAHYLQSVIVMKFRQKHLDILKAEHQELVEKTLSLRWKIDNNQVHADELADMLNAEDRKGDTGTRWEKTMQRTLYLSLIQTTSCIITGDNDLEASPRTGKPGFPLLALVLVFYE</sequence>